<dbReference type="PANTHER" id="PTHR30534:SF0">
    <property type="entry name" value="FLAGELLAR MOTOR SWITCH PROTEIN FLIG"/>
    <property type="match status" value="1"/>
</dbReference>
<accession>A0A8J7JD38</accession>
<dbReference type="InterPro" id="IPR000090">
    <property type="entry name" value="Flg_Motor_Flig"/>
</dbReference>
<evidence type="ECO:0000313" key="3">
    <source>
        <dbReference type="Proteomes" id="UP000636888"/>
    </source>
</evidence>
<evidence type="ECO:0000259" key="1">
    <source>
        <dbReference type="Pfam" id="PF14841"/>
    </source>
</evidence>
<dbReference type="PANTHER" id="PTHR30534">
    <property type="entry name" value="FLAGELLAR MOTOR SWITCH PROTEIN FLIG"/>
    <property type="match status" value="1"/>
</dbReference>
<dbReference type="InterPro" id="IPR011002">
    <property type="entry name" value="FliG_a-hlx"/>
</dbReference>
<dbReference type="InterPro" id="IPR032779">
    <property type="entry name" value="FliG_M"/>
</dbReference>
<feature type="domain" description="Flagellar motor switch protein FliG middle" evidence="1">
    <location>
        <begin position="4"/>
        <end position="70"/>
    </location>
</feature>
<dbReference type="RefSeq" id="WP_199383825.1">
    <property type="nucleotide sequence ID" value="NZ_JAEMHM010000007.1"/>
</dbReference>
<dbReference type="GO" id="GO:0006935">
    <property type="term" value="P:chemotaxis"/>
    <property type="evidence" value="ECO:0007669"/>
    <property type="project" value="InterPro"/>
</dbReference>
<dbReference type="Pfam" id="PF14841">
    <property type="entry name" value="FliG_M"/>
    <property type="match status" value="1"/>
</dbReference>
<comment type="caution">
    <text evidence="2">The sequence shown here is derived from an EMBL/GenBank/DDBJ whole genome shotgun (WGS) entry which is preliminary data.</text>
</comment>
<proteinExistence type="predicted"/>
<protein>
    <recommendedName>
        <fullName evidence="1">Flagellar motor switch protein FliG middle domain-containing protein</fullName>
    </recommendedName>
</protein>
<dbReference type="GO" id="GO:0003774">
    <property type="term" value="F:cytoskeletal motor activity"/>
    <property type="evidence" value="ECO:0007669"/>
    <property type="project" value="InterPro"/>
</dbReference>
<dbReference type="AlphaFoldDB" id="A0A8J7JD38"/>
<dbReference type="GO" id="GO:0009288">
    <property type="term" value="C:bacterial-type flagellum"/>
    <property type="evidence" value="ECO:0007669"/>
    <property type="project" value="InterPro"/>
</dbReference>
<evidence type="ECO:0000313" key="2">
    <source>
        <dbReference type="EMBL" id="MBJ6724928.1"/>
    </source>
</evidence>
<sequence>MDYRAIAKRLLQEHPQTIAVVLARLKPEDASEIIKLLPGFVQADLLNRIVNVDQLPDEVLEEIEALIKTLMRYR</sequence>
<keyword evidence="3" id="KW-1185">Reference proteome</keyword>
<name>A0A8J7JD38_9BACT</name>
<dbReference type="Proteomes" id="UP000636888">
    <property type="component" value="Unassembled WGS sequence"/>
</dbReference>
<dbReference type="SUPFAM" id="SSF48029">
    <property type="entry name" value="FliG"/>
    <property type="match status" value="1"/>
</dbReference>
<organism evidence="2 3">
    <name type="scientific">Geomesophilobacter sediminis</name>
    <dbReference type="NCBI Taxonomy" id="2798584"/>
    <lineage>
        <taxon>Bacteria</taxon>
        <taxon>Pseudomonadati</taxon>
        <taxon>Thermodesulfobacteriota</taxon>
        <taxon>Desulfuromonadia</taxon>
        <taxon>Geobacterales</taxon>
        <taxon>Geobacteraceae</taxon>
        <taxon>Geomesophilobacter</taxon>
    </lineage>
</organism>
<reference evidence="2" key="1">
    <citation type="submission" date="2020-12" db="EMBL/GenBank/DDBJ databases">
        <title>Geomonas sp. Red875, isolated from river sediment.</title>
        <authorList>
            <person name="Xu Z."/>
            <person name="Zhang Z."/>
            <person name="Masuda Y."/>
            <person name="Itoh H."/>
            <person name="Senoo K."/>
        </authorList>
    </citation>
    <scope>NUCLEOTIDE SEQUENCE</scope>
    <source>
        <strain evidence="2">Red875</strain>
    </source>
</reference>
<dbReference type="Gene3D" id="1.10.220.30">
    <property type="match status" value="1"/>
</dbReference>
<dbReference type="EMBL" id="JAEMHM010000007">
    <property type="protein sequence ID" value="MBJ6724928.1"/>
    <property type="molecule type" value="Genomic_DNA"/>
</dbReference>
<gene>
    <name evidence="2" type="ORF">JFN93_09435</name>
</gene>
<dbReference type="GO" id="GO:0071973">
    <property type="term" value="P:bacterial-type flagellum-dependent cell motility"/>
    <property type="evidence" value="ECO:0007669"/>
    <property type="project" value="InterPro"/>
</dbReference>